<feature type="region of interest" description="Disordered" evidence="1">
    <location>
        <begin position="34"/>
        <end position="63"/>
    </location>
</feature>
<evidence type="ECO:0000313" key="3">
    <source>
        <dbReference type="Proteomes" id="UP001307889"/>
    </source>
</evidence>
<keyword evidence="3" id="KW-1185">Reference proteome</keyword>
<feature type="region of interest" description="Disordered" evidence="1">
    <location>
        <begin position="1"/>
        <end position="22"/>
    </location>
</feature>
<proteinExistence type="predicted"/>
<evidence type="ECO:0000313" key="2">
    <source>
        <dbReference type="EMBL" id="BES93007.1"/>
    </source>
</evidence>
<gene>
    <name evidence="2" type="ORF">NTJ_05818</name>
</gene>
<sequence length="95" mass="10233">MVTHVRYGQVTNPNGRKRWLTHNGTQRLTVGRTPSLADSEENDPPPLVCAASPGNSAGDTRTLKGGTCRRAAIDPGETAASLFEMSIDEIQTLRN</sequence>
<protein>
    <submittedName>
        <fullName evidence="2">Uncharacterized protein</fullName>
    </submittedName>
</protein>
<dbReference type="EMBL" id="AP028912">
    <property type="protein sequence ID" value="BES93007.1"/>
    <property type="molecule type" value="Genomic_DNA"/>
</dbReference>
<organism evidence="2 3">
    <name type="scientific">Nesidiocoris tenuis</name>
    <dbReference type="NCBI Taxonomy" id="355587"/>
    <lineage>
        <taxon>Eukaryota</taxon>
        <taxon>Metazoa</taxon>
        <taxon>Ecdysozoa</taxon>
        <taxon>Arthropoda</taxon>
        <taxon>Hexapoda</taxon>
        <taxon>Insecta</taxon>
        <taxon>Pterygota</taxon>
        <taxon>Neoptera</taxon>
        <taxon>Paraneoptera</taxon>
        <taxon>Hemiptera</taxon>
        <taxon>Heteroptera</taxon>
        <taxon>Panheteroptera</taxon>
        <taxon>Cimicomorpha</taxon>
        <taxon>Miridae</taxon>
        <taxon>Dicyphina</taxon>
        <taxon>Nesidiocoris</taxon>
    </lineage>
</organism>
<name>A0ABN7ARL3_9HEMI</name>
<evidence type="ECO:0000256" key="1">
    <source>
        <dbReference type="SAM" id="MobiDB-lite"/>
    </source>
</evidence>
<accession>A0ABN7ARL3</accession>
<reference evidence="2 3" key="1">
    <citation type="submission" date="2023-09" db="EMBL/GenBank/DDBJ databases">
        <title>Nesidiocoris tenuis whole genome shotgun sequence.</title>
        <authorList>
            <person name="Shibata T."/>
            <person name="Shimoda M."/>
            <person name="Kobayashi T."/>
            <person name="Uehara T."/>
        </authorList>
    </citation>
    <scope>NUCLEOTIDE SEQUENCE [LARGE SCALE GENOMIC DNA]</scope>
    <source>
        <strain evidence="2 3">Japan</strain>
    </source>
</reference>
<dbReference type="Proteomes" id="UP001307889">
    <property type="component" value="Chromosome 4"/>
</dbReference>